<dbReference type="EMBL" id="JAFNEN010000026">
    <property type="protein sequence ID" value="KAG8199570.1"/>
    <property type="molecule type" value="Genomic_DNA"/>
</dbReference>
<feature type="repeat" description="WD" evidence="3">
    <location>
        <begin position="227"/>
        <end position="260"/>
    </location>
</feature>
<organism evidence="4 5">
    <name type="scientific">Oedothorax gibbosus</name>
    <dbReference type="NCBI Taxonomy" id="931172"/>
    <lineage>
        <taxon>Eukaryota</taxon>
        <taxon>Metazoa</taxon>
        <taxon>Ecdysozoa</taxon>
        <taxon>Arthropoda</taxon>
        <taxon>Chelicerata</taxon>
        <taxon>Arachnida</taxon>
        <taxon>Araneae</taxon>
        <taxon>Araneomorphae</taxon>
        <taxon>Entelegynae</taxon>
        <taxon>Araneoidea</taxon>
        <taxon>Linyphiidae</taxon>
        <taxon>Erigoninae</taxon>
        <taxon>Oedothorax</taxon>
    </lineage>
</organism>
<reference evidence="4 5" key="1">
    <citation type="journal article" date="2022" name="Nat. Ecol. Evol.">
        <title>A masculinizing supergene underlies an exaggerated male reproductive morph in a spider.</title>
        <authorList>
            <person name="Hendrickx F."/>
            <person name="De Corte Z."/>
            <person name="Sonet G."/>
            <person name="Van Belleghem S.M."/>
            <person name="Kostlbacher S."/>
            <person name="Vangestel C."/>
        </authorList>
    </citation>
    <scope>NUCLEOTIDE SEQUENCE [LARGE SCALE GENOMIC DNA]</scope>
    <source>
        <strain evidence="4">W744_W776</strain>
    </source>
</reference>
<name>A0AAV6VSS2_9ARAC</name>
<evidence type="ECO:0000313" key="5">
    <source>
        <dbReference type="Proteomes" id="UP000827092"/>
    </source>
</evidence>
<dbReference type="AlphaFoldDB" id="A0AAV6VSS2"/>
<keyword evidence="2" id="KW-0677">Repeat</keyword>
<proteinExistence type="predicted"/>
<evidence type="ECO:0000256" key="2">
    <source>
        <dbReference type="ARBA" id="ARBA00022737"/>
    </source>
</evidence>
<gene>
    <name evidence="4" type="ORF">JTE90_009409</name>
</gene>
<dbReference type="PROSITE" id="PS50082">
    <property type="entry name" value="WD_REPEATS_2"/>
    <property type="match status" value="2"/>
</dbReference>
<protein>
    <submittedName>
        <fullName evidence="4">Uncharacterized protein</fullName>
    </submittedName>
</protein>
<dbReference type="PANTHER" id="PTHR44324">
    <property type="entry name" value="WD40 REPEAT DOMAIN 95"/>
    <property type="match status" value="1"/>
</dbReference>
<dbReference type="Gene3D" id="2.130.10.10">
    <property type="entry name" value="YVTN repeat-like/Quinoprotein amine dehydrogenase"/>
    <property type="match status" value="1"/>
</dbReference>
<comment type="caution">
    <text evidence="4">The sequence shown here is derived from an EMBL/GenBank/DDBJ whole genome shotgun (WGS) entry which is preliminary data.</text>
</comment>
<dbReference type="InterPro" id="IPR001680">
    <property type="entry name" value="WD40_rpt"/>
</dbReference>
<dbReference type="InterPro" id="IPR051242">
    <property type="entry name" value="WD-EF-hand_domain"/>
</dbReference>
<dbReference type="InterPro" id="IPR019775">
    <property type="entry name" value="WD40_repeat_CS"/>
</dbReference>
<keyword evidence="1 3" id="KW-0853">WD repeat</keyword>
<dbReference type="PROSITE" id="PS00678">
    <property type="entry name" value="WD_REPEATS_1"/>
    <property type="match status" value="1"/>
</dbReference>
<dbReference type="InterPro" id="IPR036322">
    <property type="entry name" value="WD40_repeat_dom_sf"/>
</dbReference>
<evidence type="ECO:0000256" key="3">
    <source>
        <dbReference type="PROSITE-ProRule" id="PRU00221"/>
    </source>
</evidence>
<dbReference type="InterPro" id="IPR015943">
    <property type="entry name" value="WD40/YVTN_repeat-like_dom_sf"/>
</dbReference>
<dbReference type="PANTHER" id="PTHR44324:SF3">
    <property type="entry name" value="WD REPEAT-CONTAINING PROTEIN 49-LIKE"/>
    <property type="match status" value="1"/>
</dbReference>
<dbReference type="Pfam" id="PF00400">
    <property type="entry name" value="WD40"/>
    <property type="match status" value="2"/>
</dbReference>
<dbReference type="Proteomes" id="UP000827092">
    <property type="component" value="Unassembled WGS sequence"/>
</dbReference>
<feature type="repeat" description="WD" evidence="3">
    <location>
        <begin position="270"/>
        <end position="310"/>
    </location>
</feature>
<evidence type="ECO:0000313" key="4">
    <source>
        <dbReference type="EMBL" id="KAG8199570.1"/>
    </source>
</evidence>
<dbReference type="SUPFAM" id="SSF50978">
    <property type="entry name" value="WD40 repeat-like"/>
    <property type="match status" value="1"/>
</dbReference>
<dbReference type="SMART" id="SM00320">
    <property type="entry name" value="WD40"/>
    <property type="match status" value="2"/>
</dbReference>
<keyword evidence="5" id="KW-1185">Reference proteome</keyword>
<evidence type="ECO:0000256" key="1">
    <source>
        <dbReference type="ARBA" id="ARBA00022574"/>
    </source>
</evidence>
<sequence>MNVCLKEHSENIVKVLDTADSSSLLFIGQKGSATYLDSQLCTESTFQWDLCSDVQRRLGACRKRRQNSCSVTDAVYLGVSGHYCLSTTNRALHFMRASPGAQWETFRLAELPTVPTCLASSFHSMNKDKNCQLFIGDHKGNIHILTFFYSSTMLFSRKYSLKTQIIRFIDLNLHESYVKWKTIAKVHSDLVNKLEYISPRNLLFSSSCLDVQKNLVSQDLHVSRMNIFHHPQGITCFDTSHQLDKIVSGSKDFLIRIWEIGCCSKAITMLFGHKAVIADVRFHSQGTVVSVCKEGEVRIWSLDSCECLQRFLVRLPTITFPCTFGNSTLHVVPHNDKRILITLKKVSMDLNTEECSKNEDAVIK</sequence>
<accession>A0AAV6VSS2</accession>